<dbReference type="PROSITE" id="PS50943">
    <property type="entry name" value="HTH_CROC1"/>
    <property type="match status" value="1"/>
</dbReference>
<comment type="similarity">
    <text evidence="1">Belongs to the AfsR/DnrI/RedD regulatory family.</text>
</comment>
<dbReference type="CDD" id="cd15831">
    <property type="entry name" value="BTAD"/>
    <property type="match status" value="1"/>
</dbReference>
<dbReference type="Pfam" id="PF03704">
    <property type="entry name" value="BTAD"/>
    <property type="match status" value="1"/>
</dbReference>
<dbReference type="Gene3D" id="1.10.260.40">
    <property type="entry name" value="lambda repressor-like DNA-binding domains"/>
    <property type="match status" value="1"/>
</dbReference>
<dbReference type="InterPro" id="IPR001867">
    <property type="entry name" value="OmpR/PhoB-type_DNA-bd"/>
</dbReference>
<dbReference type="Pfam" id="PF00486">
    <property type="entry name" value="Trans_reg_C"/>
    <property type="match status" value="1"/>
</dbReference>
<dbReference type="InterPro" id="IPR002182">
    <property type="entry name" value="NB-ARC"/>
</dbReference>
<name>A0ABV9G1F6_9ACTN</name>
<reference evidence="10" key="1">
    <citation type="journal article" date="2019" name="Int. J. Syst. Evol. Microbiol.">
        <title>The Global Catalogue of Microorganisms (GCM) 10K type strain sequencing project: providing services to taxonomists for standard genome sequencing and annotation.</title>
        <authorList>
            <consortium name="The Broad Institute Genomics Platform"/>
            <consortium name="The Broad Institute Genome Sequencing Center for Infectious Disease"/>
            <person name="Wu L."/>
            <person name="Ma J."/>
        </authorList>
    </citation>
    <scope>NUCLEOTIDE SEQUENCE [LARGE SCALE GENOMIC DNA]</scope>
    <source>
        <strain evidence="10">CGMCC 4.7139</strain>
    </source>
</reference>
<keyword evidence="3" id="KW-0805">Transcription regulation</keyword>
<keyword evidence="5" id="KW-0804">Transcription</keyword>
<evidence type="ECO:0000256" key="2">
    <source>
        <dbReference type="ARBA" id="ARBA00023012"/>
    </source>
</evidence>
<organism evidence="9 10">
    <name type="scientific">Streptomyces maoxianensis</name>
    <dbReference type="NCBI Taxonomy" id="1459942"/>
    <lineage>
        <taxon>Bacteria</taxon>
        <taxon>Bacillati</taxon>
        <taxon>Actinomycetota</taxon>
        <taxon>Actinomycetes</taxon>
        <taxon>Kitasatosporales</taxon>
        <taxon>Streptomycetaceae</taxon>
        <taxon>Streptomyces</taxon>
    </lineage>
</organism>
<evidence type="ECO:0000256" key="3">
    <source>
        <dbReference type="ARBA" id="ARBA00023015"/>
    </source>
</evidence>
<evidence type="ECO:0000256" key="5">
    <source>
        <dbReference type="ARBA" id="ARBA00023163"/>
    </source>
</evidence>
<dbReference type="PROSITE" id="PS51755">
    <property type="entry name" value="OMPR_PHOB"/>
    <property type="match status" value="1"/>
</dbReference>
<dbReference type="Gene3D" id="1.10.10.10">
    <property type="entry name" value="Winged helix-like DNA-binding domain superfamily/Winged helix DNA-binding domain"/>
    <property type="match status" value="1"/>
</dbReference>
<dbReference type="SUPFAM" id="SSF46894">
    <property type="entry name" value="C-terminal effector domain of the bipartite response regulators"/>
    <property type="match status" value="1"/>
</dbReference>
<dbReference type="InterPro" id="IPR036388">
    <property type="entry name" value="WH-like_DNA-bd_sf"/>
</dbReference>
<feature type="domain" description="OmpR/PhoB-type" evidence="8">
    <location>
        <begin position="75"/>
        <end position="183"/>
    </location>
</feature>
<evidence type="ECO:0000313" key="10">
    <source>
        <dbReference type="Proteomes" id="UP001595993"/>
    </source>
</evidence>
<dbReference type="SUPFAM" id="SSF47413">
    <property type="entry name" value="lambda repressor-like DNA-binding domains"/>
    <property type="match status" value="1"/>
</dbReference>
<dbReference type="Proteomes" id="UP001595993">
    <property type="component" value="Unassembled WGS sequence"/>
</dbReference>
<dbReference type="SUPFAM" id="SSF48452">
    <property type="entry name" value="TPR-like"/>
    <property type="match status" value="1"/>
</dbReference>
<dbReference type="InterPro" id="IPR005158">
    <property type="entry name" value="BTAD"/>
</dbReference>
<dbReference type="InterPro" id="IPR010982">
    <property type="entry name" value="Lambda_DNA-bd_dom_sf"/>
</dbReference>
<dbReference type="Gene3D" id="1.25.40.10">
    <property type="entry name" value="Tetratricopeptide repeat domain"/>
    <property type="match status" value="1"/>
</dbReference>
<comment type="caution">
    <text evidence="9">The sequence shown here is derived from an EMBL/GenBank/DDBJ whole genome shotgun (WGS) entry which is preliminary data.</text>
</comment>
<dbReference type="EMBL" id="JBHSFE010000008">
    <property type="protein sequence ID" value="MFC4608171.1"/>
    <property type="molecule type" value="Genomic_DNA"/>
</dbReference>
<evidence type="ECO:0000259" key="7">
    <source>
        <dbReference type="PROSITE" id="PS50943"/>
    </source>
</evidence>
<dbReference type="CDD" id="cd00383">
    <property type="entry name" value="trans_reg_C"/>
    <property type="match status" value="1"/>
</dbReference>
<sequence>MIADGRGDGLRAARIKAGLTQDEVARRAGISVRTVRHIERGQVRNPRHETLVRMAQVVGYDCAATPGCETDVNVRQSEQPGRPYEIRLLGPLTVLTSGLPVAMPLKQRAMLGLLAVQPDQTVSHEEIADVLWSGEAPSAYSTLVHTYVARLRRIIEPGPGRHGHRDGSRRRISTVRGGYVFNSGGAQLDLCRFEERAAQAARAAGSDPKSALELFKQALRGWQGRVLQDLPLLWQHPAVVRVAQRHIDVAIEFADLALRLNRSAYAIDQLRIASYEEPLHEPLQARIMLALAGSGRRAAALRLFADLRMRLKKELGVEPSEEVWQARHTILMHDGPDGRADPAGAEPPQPMPEQSYGATGEFWNGPLPARLPEPPSSRPRSLALPAQLPPVITPFVGRHKQLAVLDGLLAHGGKGCASVGIAAVHGPPEIGKTALAVRWAHHRLEDFPDGQLYADLQGSANPPDRRVHPLTVLTRFLRSLGVPDEWIPDTQEEASGLLRSLLAGRRFLMVLDDAADAAQVRGLLPGTPGNLVLVTSRSPLMDLVTREGARSIALDVLSATEAYTLIETYLGPERTAAEPEATAELAAVCGQYPLELRMAVARLAATPQVSIRALVAELARRGRPVAVADVDADSLASG</sequence>
<dbReference type="CDD" id="cd00093">
    <property type="entry name" value="HTH_XRE"/>
    <property type="match status" value="1"/>
</dbReference>
<keyword evidence="2" id="KW-0902">Two-component regulatory system</keyword>
<dbReference type="InterPro" id="IPR001387">
    <property type="entry name" value="Cro/C1-type_HTH"/>
</dbReference>
<dbReference type="InterPro" id="IPR016032">
    <property type="entry name" value="Sig_transdc_resp-reg_C-effctor"/>
</dbReference>
<dbReference type="PRINTS" id="PR00364">
    <property type="entry name" value="DISEASERSIST"/>
</dbReference>
<dbReference type="SMART" id="SM01043">
    <property type="entry name" value="BTAD"/>
    <property type="match status" value="1"/>
</dbReference>
<accession>A0ABV9G1F6</accession>
<evidence type="ECO:0000313" key="9">
    <source>
        <dbReference type="EMBL" id="MFC4608171.1"/>
    </source>
</evidence>
<dbReference type="Gene3D" id="3.40.50.300">
    <property type="entry name" value="P-loop containing nucleotide triphosphate hydrolases"/>
    <property type="match status" value="1"/>
</dbReference>
<dbReference type="SMART" id="SM00862">
    <property type="entry name" value="Trans_reg_C"/>
    <property type="match status" value="1"/>
</dbReference>
<dbReference type="InterPro" id="IPR011990">
    <property type="entry name" value="TPR-like_helical_dom_sf"/>
</dbReference>
<dbReference type="SMART" id="SM00530">
    <property type="entry name" value="HTH_XRE"/>
    <property type="match status" value="1"/>
</dbReference>
<feature type="domain" description="HTH cro/C1-type" evidence="7">
    <location>
        <begin position="10"/>
        <end position="57"/>
    </location>
</feature>
<dbReference type="Pfam" id="PF01381">
    <property type="entry name" value="HTH_3"/>
    <property type="match status" value="1"/>
</dbReference>
<proteinExistence type="inferred from homology"/>
<gene>
    <name evidence="9" type="ORF">ACFO9E_10105</name>
</gene>
<dbReference type="RefSeq" id="WP_381193425.1">
    <property type="nucleotide sequence ID" value="NZ_JBHSFE010000008.1"/>
</dbReference>
<dbReference type="Pfam" id="PF00931">
    <property type="entry name" value="NB-ARC"/>
    <property type="match status" value="1"/>
</dbReference>
<evidence type="ECO:0000259" key="8">
    <source>
        <dbReference type="PROSITE" id="PS51755"/>
    </source>
</evidence>
<evidence type="ECO:0000256" key="1">
    <source>
        <dbReference type="ARBA" id="ARBA00005820"/>
    </source>
</evidence>
<dbReference type="PANTHER" id="PTHR35807">
    <property type="entry name" value="TRANSCRIPTIONAL REGULATOR REDD-RELATED"/>
    <property type="match status" value="1"/>
</dbReference>
<feature type="DNA-binding region" description="OmpR/PhoB-type" evidence="6">
    <location>
        <begin position="75"/>
        <end position="183"/>
    </location>
</feature>
<dbReference type="InterPro" id="IPR051677">
    <property type="entry name" value="AfsR-DnrI-RedD_regulator"/>
</dbReference>
<evidence type="ECO:0000256" key="6">
    <source>
        <dbReference type="PROSITE-ProRule" id="PRU01091"/>
    </source>
</evidence>
<dbReference type="InterPro" id="IPR027417">
    <property type="entry name" value="P-loop_NTPase"/>
</dbReference>
<dbReference type="SUPFAM" id="SSF52540">
    <property type="entry name" value="P-loop containing nucleoside triphosphate hydrolases"/>
    <property type="match status" value="1"/>
</dbReference>
<protein>
    <submittedName>
        <fullName evidence="9">BTAD domain-containing putative transcriptional regulator</fullName>
    </submittedName>
</protein>
<keyword evidence="10" id="KW-1185">Reference proteome</keyword>
<dbReference type="PANTHER" id="PTHR35807:SF1">
    <property type="entry name" value="TRANSCRIPTIONAL REGULATOR REDD"/>
    <property type="match status" value="1"/>
</dbReference>
<evidence type="ECO:0000256" key="4">
    <source>
        <dbReference type="ARBA" id="ARBA00023125"/>
    </source>
</evidence>
<keyword evidence="4 6" id="KW-0238">DNA-binding</keyword>